<comment type="caution">
    <text evidence="1">The sequence shown here is derived from an EMBL/GenBank/DDBJ whole genome shotgun (WGS) entry which is preliminary data.</text>
</comment>
<proteinExistence type="predicted"/>
<evidence type="ECO:0000313" key="1">
    <source>
        <dbReference type="EMBL" id="EKU10771.1"/>
    </source>
</evidence>
<reference evidence="1 2" key="1">
    <citation type="journal article" date="2013" name="Genome Announc.">
        <title>Genome Sequence of Campylobacter showae UNSWCD, Isolated from a Patient with Crohn's Disease.</title>
        <authorList>
            <person name="Tay A.P."/>
            <person name="Kaakoush N.O."/>
            <person name="Deshpande N.P."/>
            <person name="Chen Z."/>
            <person name="Mitchell H."/>
            <person name="Wilkins M.R."/>
        </authorList>
    </citation>
    <scope>NUCLEOTIDE SEQUENCE [LARGE SCALE GENOMIC DNA]</scope>
    <source>
        <strain evidence="1 2">CSUNSWCD</strain>
    </source>
</reference>
<name>M5IPQ5_9BACT</name>
<gene>
    <name evidence="1" type="ORF">CSUNSWCD_572</name>
</gene>
<dbReference type="Proteomes" id="UP000011939">
    <property type="component" value="Unassembled WGS sequence"/>
</dbReference>
<sequence length="45" mass="5394">MKNFFKICKFSLFVWFLRSATSDKFTFRDFYAAQISLNLACFVQI</sequence>
<dbReference type="STRING" id="1244083.CSUNSWCD_572"/>
<protein>
    <submittedName>
        <fullName evidence="1">Uncharacterized protein</fullName>
    </submittedName>
</protein>
<dbReference type="PATRIC" id="fig|1244083.3.peg.1814"/>
<accession>M5IPQ5</accession>
<organism evidence="1 2">
    <name type="scientific">Campylobacter showae CSUNSWCD</name>
    <dbReference type="NCBI Taxonomy" id="1244083"/>
    <lineage>
        <taxon>Bacteria</taxon>
        <taxon>Pseudomonadati</taxon>
        <taxon>Campylobacterota</taxon>
        <taxon>Epsilonproteobacteria</taxon>
        <taxon>Campylobacterales</taxon>
        <taxon>Campylobacteraceae</taxon>
        <taxon>Campylobacter</taxon>
    </lineage>
</organism>
<evidence type="ECO:0000313" key="2">
    <source>
        <dbReference type="Proteomes" id="UP000011939"/>
    </source>
</evidence>
<dbReference type="AlphaFoldDB" id="M5IPQ5"/>
<dbReference type="EMBL" id="AMZQ01000010">
    <property type="protein sequence ID" value="EKU10771.1"/>
    <property type="molecule type" value="Genomic_DNA"/>
</dbReference>